<dbReference type="AlphaFoldDB" id="A0AAI9VCC2"/>
<name>A0AAI9VCC2_9PEZI</name>
<evidence type="ECO:0000256" key="1">
    <source>
        <dbReference type="SAM" id="MobiDB-lite"/>
    </source>
</evidence>
<feature type="compositionally biased region" description="Pro residues" evidence="1">
    <location>
        <begin position="68"/>
        <end position="82"/>
    </location>
</feature>
<evidence type="ECO:0000313" key="2">
    <source>
        <dbReference type="EMBL" id="KAK1481006.1"/>
    </source>
</evidence>
<keyword evidence="3" id="KW-1185">Reference proteome</keyword>
<feature type="compositionally biased region" description="Low complexity" evidence="1">
    <location>
        <begin position="55"/>
        <end position="66"/>
    </location>
</feature>
<comment type="caution">
    <text evidence="2">The sequence shown here is derived from an EMBL/GenBank/DDBJ whole genome shotgun (WGS) entry which is preliminary data.</text>
</comment>
<protein>
    <submittedName>
        <fullName evidence="2">Uncharacterized protein</fullName>
    </submittedName>
</protein>
<dbReference type="EMBL" id="MPDP01000102">
    <property type="protein sequence ID" value="KAK1481006.1"/>
    <property type="molecule type" value="Genomic_DNA"/>
</dbReference>
<dbReference type="Proteomes" id="UP001239213">
    <property type="component" value="Unassembled WGS sequence"/>
</dbReference>
<gene>
    <name evidence="2" type="ORF">CCUS01_16066</name>
</gene>
<proteinExistence type="predicted"/>
<feature type="region of interest" description="Disordered" evidence="1">
    <location>
        <begin position="51"/>
        <end position="86"/>
    </location>
</feature>
<evidence type="ECO:0000313" key="3">
    <source>
        <dbReference type="Proteomes" id="UP001239213"/>
    </source>
</evidence>
<organism evidence="2 3">
    <name type="scientific">Colletotrichum cuscutae</name>
    <dbReference type="NCBI Taxonomy" id="1209917"/>
    <lineage>
        <taxon>Eukaryota</taxon>
        <taxon>Fungi</taxon>
        <taxon>Dikarya</taxon>
        <taxon>Ascomycota</taxon>
        <taxon>Pezizomycotina</taxon>
        <taxon>Sordariomycetes</taxon>
        <taxon>Hypocreomycetidae</taxon>
        <taxon>Glomerellales</taxon>
        <taxon>Glomerellaceae</taxon>
        <taxon>Colletotrichum</taxon>
        <taxon>Colletotrichum acutatum species complex</taxon>
    </lineage>
</organism>
<reference evidence="2" key="1">
    <citation type="submission" date="2016-11" db="EMBL/GenBank/DDBJ databases">
        <title>The genome sequence of Colletotrichum cuscutae.</title>
        <authorList>
            <person name="Baroncelli R."/>
        </authorList>
    </citation>
    <scope>NUCLEOTIDE SEQUENCE</scope>
    <source>
        <strain evidence="2">IMI 304802</strain>
    </source>
</reference>
<accession>A0AAI9VCC2</accession>
<sequence>MLPTSYRPPPSPDLETRCRFKHPCISSLSMYVRYCTECAHSPMLHLTLTRNQQRSTSSMTSDTSPTVRLPPPPPPPPPPPRTCPRGSIPAVLNTNPHPATNTPWQCRPGGGAEPLFNFSPSHIPFLLPRRFHPLKKFGILSFPWYPHSSPSLSYLKTARERKRHSRHLFLSPSHSPSLIPIRTNYVQRISPVPVSCI</sequence>